<dbReference type="RefSeq" id="WP_091345637.1">
    <property type="nucleotide sequence ID" value="NZ_FMHV01000002.1"/>
</dbReference>
<evidence type="ECO:0000313" key="2">
    <source>
        <dbReference type="EMBL" id="SCL35781.1"/>
    </source>
</evidence>
<sequence length="158" mass="17454">MSIITPGRTPAPEGLQPLNRDEEALVRSLTRAMCALPRAIDADMVREHRLSLTEYTALMHLSEAPDRQMRMNELAAACEMSFSGMTRVAQRLESEGLIRRVRSTHDARGCNAVLTDAGLARLEAAWPTNLAAVRRHLLDHLTGIDLARLARAMQNVAS</sequence>
<dbReference type="STRING" id="568872.GA0070624_5355"/>
<dbReference type="InterPro" id="IPR036388">
    <property type="entry name" value="WH-like_DNA-bd_sf"/>
</dbReference>
<accession>A0A1C6T234</accession>
<evidence type="ECO:0000259" key="1">
    <source>
        <dbReference type="PROSITE" id="PS50995"/>
    </source>
</evidence>
<dbReference type="Gene3D" id="1.10.10.10">
    <property type="entry name" value="Winged helix-like DNA-binding domain superfamily/Winged helix DNA-binding domain"/>
    <property type="match status" value="1"/>
</dbReference>
<gene>
    <name evidence="2" type="ORF">GA0070624_5355</name>
</gene>
<dbReference type="GO" id="GO:0003700">
    <property type="term" value="F:DNA-binding transcription factor activity"/>
    <property type="evidence" value="ECO:0007669"/>
    <property type="project" value="InterPro"/>
</dbReference>
<keyword evidence="3" id="KW-1185">Reference proteome</keyword>
<feature type="domain" description="HTH marR-type" evidence="1">
    <location>
        <begin position="22"/>
        <end position="158"/>
    </location>
</feature>
<evidence type="ECO:0000313" key="3">
    <source>
        <dbReference type="Proteomes" id="UP000199413"/>
    </source>
</evidence>
<organism evidence="2 3">
    <name type="scientific">Micromonospora rhizosphaerae</name>
    <dbReference type="NCBI Taxonomy" id="568872"/>
    <lineage>
        <taxon>Bacteria</taxon>
        <taxon>Bacillati</taxon>
        <taxon>Actinomycetota</taxon>
        <taxon>Actinomycetes</taxon>
        <taxon>Micromonosporales</taxon>
        <taxon>Micromonosporaceae</taxon>
        <taxon>Micromonospora</taxon>
    </lineage>
</organism>
<proteinExistence type="predicted"/>
<dbReference type="Proteomes" id="UP000199413">
    <property type="component" value="Unassembled WGS sequence"/>
</dbReference>
<dbReference type="PANTHER" id="PTHR33164">
    <property type="entry name" value="TRANSCRIPTIONAL REGULATOR, MARR FAMILY"/>
    <property type="match status" value="1"/>
</dbReference>
<dbReference type="InterPro" id="IPR039422">
    <property type="entry name" value="MarR/SlyA-like"/>
</dbReference>
<dbReference type="InterPro" id="IPR036390">
    <property type="entry name" value="WH_DNA-bd_sf"/>
</dbReference>
<dbReference type="SUPFAM" id="SSF46785">
    <property type="entry name" value="Winged helix' DNA-binding domain"/>
    <property type="match status" value="1"/>
</dbReference>
<dbReference type="AlphaFoldDB" id="A0A1C6T234"/>
<dbReference type="EMBL" id="FMHV01000002">
    <property type="protein sequence ID" value="SCL35781.1"/>
    <property type="molecule type" value="Genomic_DNA"/>
</dbReference>
<protein>
    <submittedName>
        <fullName evidence="2">Transcriptional regulator, MarR family</fullName>
    </submittedName>
</protein>
<dbReference type="Pfam" id="PF12802">
    <property type="entry name" value="MarR_2"/>
    <property type="match status" value="1"/>
</dbReference>
<dbReference type="GO" id="GO:0006950">
    <property type="term" value="P:response to stress"/>
    <property type="evidence" value="ECO:0007669"/>
    <property type="project" value="TreeGrafter"/>
</dbReference>
<reference evidence="3" key="1">
    <citation type="submission" date="2016-06" db="EMBL/GenBank/DDBJ databases">
        <authorList>
            <person name="Varghese N."/>
            <person name="Submissions Spin"/>
        </authorList>
    </citation>
    <scope>NUCLEOTIDE SEQUENCE [LARGE SCALE GENOMIC DNA]</scope>
    <source>
        <strain evidence="3">DSM 45431</strain>
    </source>
</reference>
<dbReference type="OrthoDB" id="5432081at2"/>
<dbReference type="InterPro" id="IPR000835">
    <property type="entry name" value="HTH_MarR-typ"/>
</dbReference>
<dbReference type="PROSITE" id="PS50995">
    <property type="entry name" value="HTH_MARR_2"/>
    <property type="match status" value="1"/>
</dbReference>
<dbReference type="SMART" id="SM00347">
    <property type="entry name" value="HTH_MARR"/>
    <property type="match status" value="1"/>
</dbReference>
<dbReference type="PANTHER" id="PTHR33164:SF99">
    <property type="entry name" value="MARR FAMILY REGULATORY PROTEIN"/>
    <property type="match status" value="1"/>
</dbReference>
<name>A0A1C6T234_9ACTN</name>